<protein>
    <submittedName>
        <fullName evidence="1">Hexosyltransferase</fullName>
    </submittedName>
</protein>
<organism evidence="1 2">
    <name type="scientific">Caenorhabditis japonica</name>
    <dbReference type="NCBI Taxonomy" id="281687"/>
    <lineage>
        <taxon>Eukaryota</taxon>
        <taxon>Metazoa</taxon>
        <taxon>Ecdysozoa</taxon>
        <taxon>Nematoda</taxon>
        <taxon>Chromadorea</taxon>
        <taxon>Rhabditida</taxon>
        <taxon>Rhabditina</taxon>
        <taxon>Rhabditomorpha</taxon>
        <taxon>Rhabditoidea</taxon>
        <taxon>Rhabditidae</taxon>
        <taxon>Peloderinae</taxon>
        <taxon>Caenorhabditis</taxon>
    </lineage>
</organism>
<evidence type="ECO:0000313" key="1">
    <source>
        <dbReference type="EnsemblMetazoa" id="CJA16378.1"/>
    </source>
</evidence>
<reference evidence="2" key="1">
    <citation type="submission" date="2010-08" db="EMBL/GenBank/DDBJ databases">
        <authorList>
            <consortium name="Caenorhabditis japonica Sequencing Consortium"/>
            <person name="Wilson R.K."/>
        </authorList>
    </citation>
    <scope>NUCLEOTIDE SEQUENCE [LARGE SCALE GENOMIC DNA]</scope>
    <source>
        <strain evidence="2">DF5081</strain>
    </source>
</reference>
<dbReference type="Proteomes" id="UP000005237">
    <property type="component" value="Unassembled WGS sequence"/>
</dbReference>
<dbReference type="AlphaFoldDB" id="A0A8R1I0S5"/>
<dbReference type="EnsemblMetazoa" id="CJA16378.1">
    <property type="protein sequence ID" value="CJA16378.1"/>
    <property type="gene ID" value="WBGene00135582"/>
</dbReference>
<reference evidence="1" key="2">
    <citation type="submission" date="2022-06" db="UniProtKB">
        <authorList>
            <consortium name="EnsemblMetazoa"/>
        </authorList>
    </citation>
    <scope>IDENTIFICATION</scope>
    <source>
        <strain evidence="1">DF5081</strain>
    </source>
</reference>
<proteinExistence type="predicted"/>
<keyword evidence="2" id="KW-1185">Reference proteome</keyword>
<evidence type="ECO:0000313" key="2">
    <source>
        <dbReference type="Proteomes" id="UP000005237"/>
    </source>
</evidence>
<accession>A0A8R1I0S5</accession>
<sequence length="91" mass="11004">MDEWYVTRSLIGDHKISYYSLDIHVMSTDSLEDFSTENQDLDYKKYRTIFGHFKPRQKFPDFYQKNIWANVTEINNSCEIMRSYRLGLVYS</sequence>
<name>A0A8R1I0S5_CAEJA</name>